<evidence type="ECO:0000313" key="2">
    <source>
        <dbReference type="EMBL" id="KAF9495428.1"/>
    </source>
</evidence>
<name>A0A9P6DG46_PLEER</name>
<proteinExistence type="predicted"/>
<organism evidence="2 3">
    <name type="scientific">Pleurotus eryngii</name>
    <name type="common">Boletus of the steppes</name>
    <dbReference type="NCBI Taxonomy" id="5323"/>
    <lineage>
        <taxon>Eukaryota</taxon>
        <taxon>Fungi</taxon>
        <taxon>Dikarya</taxon>
        <taxon>Basidiomycota</taxon>
        <taxon>Agaricomycotina</taxon>
        <taxon>Agaricomycetes</taxon>
        <taxon>Agaricomycetidae</taxon>
        <taxon>Agaricales</taxon>
        <taxon>Pleurotineae</taxon>
        <taxon>Pleurotaceae</taxon>
        <taxon>Pleurotus</taxon>
    </lineage>
</organism>
<feature type="signal peptide" evidence="1">
    <location>
        <begin position="1"/>
        <end position="27"/>
    </location>
</feature>
<evidence type="ECO:0008006" key="4">
    <source>
        <dbReference type="Google" id="ProtNLM"/>
    </source>
</evidence>
<keyword evidence="1" id="KW-0732">Signal</keyword>
<keyword evidence="3" id="KW-1185">Reference proteome</keyword>
<feature type="chain" id="PRO_5040325407" description="Secreted protein" evidence="1">
    <location>
        <begin position="28"/>
        <end position="134"/>
    </location>
</feature>
<gene>
    <name evidence="2" type="ORF">BDN71DRAFT_881239</name>
</gene>
<accession>A0A9P6DG46</accession>
<protein>
    <recommendedName>
        <fullName evidence="4">Secreted protein</fullName>
    </recommendedName>
</protein>
<evidence type="ECO:0000313" key="3">
    <source>
        <dbReference type="Proteomes" id="UP000807025"/>
    </source>
</evidence>
<dbReference type="Proteomes" id="UP000807025">
    <property type="component" value="Unassembled WGS sequence"/>
</dbReference>
<evidence type="ECO:0000256" key="1">
    <source>
        <dbReference type="SAM" id="SignalP"/>
    </source>
</evidence>
<dbReference type="EMBL" id="MU154562">
    <property type="protein sequence ID" value="KAF9495428.1"/>
    <property type="molecule type" value="Genomic_DNA"/>
</dbReference>
<dbReference type="AlphaFoldDB" id="A0A9P6DG46"/>
<reference evidence="2" key="1">
    <citation type="submission" date="2020-11" db="EMBL/GenBank/DDBJ databases">
        <authorList>
            <consortium name="DOE Joint Genome Institute"/>
            <person name="Ahrendt S."/>
            <person name="Riley R."/>
            <person name="Andreopoulos W."/>
            <person name="Labutti K."/>
            <person name="Pangilinan J."/>
            <person name="Ruiz-Duenas F.J."/>
            <person name="Barrasa J.M."/>
            <person name="Sanchez-Garcia M."/>
            <person name="Camarero S."/>
            <person name="Miyauchi S."/>
            <person name="Serrano A."/>
            <person name="Linde D."/>
            <person name="Babiker R."/>
            <person name="Drula E."/>
            <person name="Ayuso-Fernandez I."/>
            <person name="Pacheco R."/>
            <person name="Padilla G."/>
            <person name="Ferreira P."/>
            <person name="Barriuso J."/>
            <person name="Kellner H."/>
            <person name="Castanera R."/>
            <person name="Alfaro M."/>
            <person name="Ramirez L."/>
            <person name="Pisabarro A.G."/>
            <person name="Kuo A."/>
            <person name="Tritt A."/>
            <person name="Lipzen A."/>
            <person name="He G."/>
            <person name="Yan M."/>
            <person name="Ng V."/>
            <person name="Cullen D."/>
            <person name="Martin F."/>
            <person name="Rosso M.-N."/>
            <person name="Henrissat B."/>
            <person name="Hibbett D."/>
            <person name="Martinez A.T."/>
            <person name="Grigoriev I.V."/>
        </authorList>
    </citation>
    <scope>NUCLEOTIDE SEQUENCE</scope>
    <source>
        <strain evidence="2">ATCC 90797</strain>
    </source>
</reference>
<comment type="caution">
    <text evidence="2">The sequence shown here is derived from an EMBL/GenBank/DDBJ whole genome shotgun (WGS) entry which is preliminary data.</text>
</comment>
<sequence length="134" mass="14756">MPLLATRTCILVSHFLDFLCSSTPAISLPVSPSLVPYRHSIPLPPAEHSLRLRGCLPSSINNDSRTAVNPLWHALIPKLVDIRLSQAYIPAKRGTAFLHFSIPRLTSHRPYPISSLTHGVAHPDLVSRDGRSRA</sequence>